<dbReference type="InterPro" id="IPR029056">
    <property type="entry name" value="Ribokinase-like"/>
</dbReference>
<dbReference type="PROSITE" id="PS00584">
    <property type="entry name" value="PFKB_KINASES_2"/>
    <property type="match status" value="1"/>
</dbReference>
<evidence type="ECO:0000259" key="3">
    <source>
        <dbReference type="Pfam" id="PF00294"/>
    </source>
</evidence>
<comment type="caution">
    <text evidence="4">The sequence shown here is derived from an EMBL/GenBank/DDBJ whole genome shotgun (WGS) entry which is preliminary data.</text>
</comment>
<dbReference type="PANTHER" id="PTHR10584:SF166">
    <property type="entry name" value="RIBOKINASE"/>
    <property type="match status" value="1"/>
</dbReference>
<reference evidence="4" key="1">
    <citation type="journal article" date="2014" name="Front. Microbiol.">
        <title>High frequency of phylogenetically diverse reductive dehalogenase-homologous genes in deep subseafloor sedimentary metagenomes.</title>
        <authorList>
            <person name="Kawai M."/>
            <person name="Futagami T."/>
            <person name="Toyoda A."/>
            <person name="Takaki Y."/>
            <person name="Nishi S."/>
            <person name="Hori S."/>
            <person name="Arai W."/>
            <person name="Tsubouchi T."/>
            <person name="Morono Y."/>
            <person name="Uchiyama I."/>
            <person name="Ito T."/>
            <person name="Fujiyama A."/>
            <person name="Inagaki F."/>
            <person name="Takami H."/>
        </authorList>
    </citation>
    <scope>NUCLEOTIDE SEQUENCE</scope>
    <source>
        <strain evidence="4">Expedition CK06-06</strain>
    </source>
</reference>
<protein>
    <recommendedName>
        <fullName evidence="3">Carbohydrate kinase PfkB domain-containing protein</fullName>
    </recommendedName>
</protein>
<dbReference type="InterPro" id="IPR002173">
    <property type="entry name" value="Carboh/pur_kinase_PfkB_CS"/>
</dbReference>
<dbReference type="Pfam" id="PF00294">
    <property type="entry name" value="PfkB"/>
    <property type="match status" value="1"/>
</dbReference>
<gene>
    <name evidence="4" type="ORF">S01H1_57112</name>
</gene>
<dbReference type="InterPro" id="IPR011611">
    <property type="entry name" value="PfkB_dom"/>
</dbReference>
<dbReference type="PANTHER" id="PTHR10584">
    <property type="entry name" value="SUGAR KINASE"/>
    <property type="match status" value="1"/>
</dbReference>
<dbReference type="EMBL" id="BARS01037229">
    <property type="protein sequence ID" value="GAG23958.1"/>
    <property type="molecule type" value="Genomic_DNA"/>
</dbReference>
<keyword evidence="2" id="KW-0418">Kinase</keyword>
<evidence type="ECO:0000256" key="1">
    <source>
        <dbReference type="ARBA" id="ARBA00022679"/>
    </source>
</evidence>
<dbReference type="AlphaFoldDB" id="X0WHK0"/>
<proteinExistence type="predicted"/>
<feature type="non-terminal residue" evidence="4">
    <location>
        <position position="1"/>
    </location>
</feature>
<organism evidence="4">
    <name type="scientific">marine sediment metagenome</name>
    <dbReference type="NCBI Taxonomy" id="412755"/>
    <lineage>
        <taxon>unclassified sequences</taxon>
        <taxon>metagenomes</taxon>
        <taxon>ecological metagenomes</taxon>
    </lineage>
</organism>
<dbReference type="SUPFAM" id="SSF53613">
    <property type="entry name" value="Ribokinase-like"/>
    <property type="match status" value="1"/>
</dbReference>
<evidence type="ECO:0000256" key="2">
    <source>
        <dbReference type="ARBA" id="ARBA00022777"/>
    </source>
</evidence>
<keyword evidence="1" id="KW-0808">Transferase</keyword>
<dbReference type="GO" id="GO:0016301">
    <property type="term" value="F:kinase activity"/>
    <property type="evidence" value="ECO:0007669"/>
    <property type="project" value="UniProtKB-KW"/>
</dbReference>
<sequence>IDERREHAFAHSVGAARSMPATRYFEHLDLFARSRMALVGYYSLLPEIEPDLPEIFRQIADTGCKIALDAAFGGGGMKPLDRVLPHLDVYFPSLAEAVHQTGHEDPRRAVVEYREAGARRMVGVKLGEQGALVSPVPGEFVSVDACAPPGTVVDTVGAGDAFFGGLITGLVRGCSPENAARLGAAAGACCVTGAGAAEGLRDLEFTAGLADIDVPHSSE</sequence>
<dbReference type="Gene3D" id="3.40.1190.20">
    <property type="match status" value="1"/>
</dbReference>
<accession>X0WHK0</accession>
<feature type="domain" description="Carbohydrate kinase PfkB" evidence="3">
    <location>
        <begin position="28"/>
        <end position="200"/>
    </location>
</feature>
<evidence type="ECO:0000313" key="4">
    <source>
        <dbReference type="EMBL" id="GAG23958.1"/>
    </source>
</evidence>
<name>X0WHK0_9ZZZZ</name>